<sequence length="136" mass="15194">MDRSVYEACSDLITIAGRKASADEILAQKIGNLVPIPFKSREDLEAVSRQDKKEGVYTGELIPDMDLQVLHYFATQLIVQRYPHLINCFEETGLLTLGLLVEELVASYLRNEEEVDGAGVAAIEKHVNYRDSPSNI</sequence>
<dbReference type="Pfam" id="PF05234">
    <property type="entry name" value="UAF_Rrn10"/>
    <property type="match status" value="1"/>
</dbReference>
<protein>
    <submittedName>
        <fullName evidence="1">LAMI_0H12816g1_1</fullName>
    </submittedName>
</protein>
<dbReference type="EMBL" id="LT598468">
    <property type="protein sequence ID" value="SCV04023.1"/>
    <property type="molecule type" value="Genomic_DNA"/>
</dbReference>
<dbReference type="PANTHER" id="PTHR28054">
    <property type="entry name" value="RNA POLYMERASE I-SPECIFIC TRANSCRIPTION INITIATION FACTOR RRN10"/>
    <property type="match status" value="1"/>
</dbReference>
<evidence type="ECO:0000313" key="1">
    <source>
        <dbReference type="EMBL" id="SCV04023.1"/>
    </source>
</evidence>
<evidence type="ECO:0000313" key="2">
    <source>
        <dbReference type="Proteomes" id="UP000191024"/>
    </source>
</evidence>
<proteinExistence type="predicted"/>
<dbReference type="PANTHER" id="PTHR28054:SF1">
    <property type="entry name" value="RNA POLYMERASE I-SPECIFIC TRANSCRIPTION INITIATION FACTOR RRN10"/>
    <property type="match status" value="1"/>
</dbReference>
<name>A0A1G4KI05_9SACH</name>
<accession>A0A1G4KI05</accession>
<dbReference type="GO" id="GO:0006360">
    <property type="term" value="P:transcription by RNA polymerase I"/>
    <property type="evidence" value="ECO:0007669"/>
    <property type="project" value="InterPro"/>
</dbReference>
<organism evidence="1 2">
    <name type="scientific">Lachancea mirantina</name>
    <dbReference type="NCBI Taxonomy" id="1230905"/>
    <lineage>
        <taxon>Eukaryota</taxon>
        <taxon>Fungi</taxon>
        <taxon>Dikarya</taxon>
        <taxon>Ascomycota</taxon>
        <taxon>Saccharomycotina</taxon>
        <taxon>Saccharomycetes</taxon>
        <taxon>Saccharomycetales</taxon>
        <taxon>Saccharomycetaceae</taxon>
        <taxon>Lachancea</taxon>
    </lineage>
</organism>
<reference evidence="2" key="1">
    <citation type="submission" date="2016-03" db="EMBL/GenBank/DDBJ databases">
        <authorList>
            <person name="Devillers H."/>
        </authorList>
    </citation>
    <scope>NUCLEOTIDE SEQUENCE [LARGE SCALE GENOMIC DNA]</scope>
</reference>
<dbReference type="STRING" id="1230905.A0A1G4KI05"/>
<dbReference type="OrthoDB" id="2565191at2759"/>
<keyword evidence="2" id="KW-1185">Reference proteome</keyword>
<dbReference type="AlphaFoldDB" id="A0A1G4KI05"/>
<dbReference type="Proteomes" id="UP000191024">
    <property type="component" value="Chromosome H"/>
</dbReference>
<gene>
    <name evidence="1" type="ORF">LAMI_0H12816G</name>
</gene>
<dbReference type="InterPro" id="IPR022793">
    <property type="entry name" value="Rrn10"/>
</dbReference>